<dbReference type="GO" id="GO:0042602">
    <property type="term" value="F:riboflavin reductase (NADPH) activity"/>
    <property type="evidence" value="ECO:0007669"/>
    <property type="project" value="TreeGrafter"/>
</dbReference>
<dbReference type="GeneID" id="33570920"/>
<dbReference type="GO" id="GO:0004074">
    <property type="term" value="F:biliverdin reductase [NAD(P)H] activity"/>
    <property type="evidence" value="ECO:0007669"/>
    <property type="project" value="TreeGrafter"/>
</dbReference>
<name>A0A1Y2GQJ9_9FUNG</name>
<dbReference type="InterPro" id="IPR051606">
    <property type="entry name" value="Polyketide_Oxido-like"/>
</dbReference>
<proteinExistence type="inferred from homology"/>
<gene>
    <name evidence="4" type="ORF">BCR41DRAFT_39961</name>
</gene>
<feature type="region of interest" description="Disordered" evidence="2">
    <location>
        <begin position="234"/>
        <end position="289"/>
    </location>
</feature>
<evidence type="ECO:0000256" key="2">
    <source>
        <dbReference type="SAM" id="MobiDB-lite"/>
    </source>
</evidence>
<dbReference type="RefSeq" id="XP_021882333.1">
    <property type="nucleotide sequence ID" value="XM_022029077.1"/>
</dbReference>
<dbReference type="Gene3D" id="3.40.50.720">
    <property type="entry name" value="NAD(P)-binding Rossmann-like Domain"/>
    <property type="match status" value="1"/>
</dbReference>
<evidence type="ECO:0000313" key="5">
    <source>
        <dbReference type="Proteomes" id="UP000193648"/>
    </source>
</evidence>
<dbReference type="InterPro" id="IPR036291">
    <property type="entry name" value="NAD(P)-bd_dom_sf"/>
</dbReference>
<dbReference type="OrthoDB" id="10254221at2759"/>
<sequence>MMPIHCPRFSCYITSLVLGANGRTGIEIVKQGLDRNYRVTAFVRDDKVLLEDSSLRKNQNLLIVRGSPTCQADVDRCVEGQDAVINVIGARLMSNDTTISSHSQVVLNNAMKKHGVKRLIVVTSYGCLGLRNYLISTKKLFSRMFMTGILKDKVLQEDIIQRDTTFLDWTIVRPITLKDGELSERYWVSSDELPSTSKVKVLTRRDLAHYLLSIINSPGEHHAIRSIAGKPRSEIVKQQSNMTEKKREVMWTTEPARQQQQQQQKEQGELERKQILLQAQQPPHMKVVA</sequence>
<evidence type="ECO:0000259" key="3">
    <source>
        <dbReference type="Pfam" id="PF13460"/>
    </source>
</evidence>
<feature type="domain" description="NAD(P)-binding" evidence="3">
    <location>
        <begin position="19"/>
        <end position="218"/>
    </location>
</feature>
<organism evidence="4 5">
    <name type="scientific">Lobosporangium transversale</name>
    <dbReference type="NCBI Taxonomy" id="64571"/>
    <lineage>
        <taxon>Eukaryota</taxon>
        <taxon>Fungi</taxon>
        <taxon>Fungi incertae sedis</taxon>
        <taxon>Mucoromycota</taxon>
        <taxon>Mortierellomycotina</taxon>
        <taxon>Mortierellomycetes</taxon>
        <taxon>Mortierellales</taxon>
        <taxon>Mortierellaceae</taxon>
        <taxon>Lobosporangium</taxon>
    </lineage>
</organism>
<protein>
    <recommendedName>
        <fullName evidence="3">NAD(P)-binding domain-containing protein</fullName>
    </recommendedName>
</protein>
<reference evidence="4 5" key="1">
    <citation type="submission" date="2016-07" db="EMBL/GenBank/DDBJ databases">
        <title>Pervasive Adenine N6-methylation of Active Genes in Fungi.</title>
        <authorList>
            <consortium name="DOE Joint Genome Institute"/>
            <person name="Mondo S.J."/>
            <person name="Dannebaum R.O."/>
            <person name="Kuo R.C."/>
            <person name="Labutti K."/>
            <person name="Haridas S."/>
            <person name="Kuo A."/>
            <person name="Salamov A."/>
            <person name="Ahrendt S.R."/>
            <person name="Lipzen A."/>
            <person name="Sullivan W."/>
            <person name="Andreopoulos W.B."/>
            <person name="Clum A."/>
            <person name="Lindquist E."/>
            <person name="Daum C."/>
            <person name="Ramamoorthy G.K."/>
            <person name="Gryganskyi A."/>
            <person name="Culley D."/>
            <person name="Magnuson J.K."/>
            <person name="James T.Y."/>
            <person name="O'Malley M.A."/>
            <person name="Stajich J.E."/>
            <person name="Spatafora J.W."/>
            <person name="Visel A."/>
            <person name="Grigoriev I.V."/>
        </authorList>
    </citation>
    <scope>NUCLEOTIDE SEQUENCE [LARGE SCALE GENOMIC DNA]</scope>
    <source>
        <strain evidence="4 5">NRRL 3116</strain>
    </source>
</reference>
<dbReference type="InParanoid" id="A0A1Y2GQJ9"/>
<dbReference type="PANTHER" id="PTHR43355:SF2">
    <property type="entry name" value="FLAVIN REDUCTASE (NADPH)"/>
    <property type="match status" value="1"/>
</dbReference>
<dbReference type="InterPro" id="IPR016040">
    <property type="entry name" value="NAD(P)-bd_dom"/>
</dbReference>
<dbReference type="Pfam" id="PF13460">
    <property type="entry name" value="NAD_binding_10"/>
    <property type="match status" value="1"/>
</dbReference>
<evidence type="ECO:0000256" key="1">
    <source>
        <dbReference type="ARBA" id="ARBA00038376"/>
    </source>
</evidence>
<dbReference type="Proteomes" id="UP000193648">
    <property type="component" value="Unassembled WGS sequence"/>
</dbReference>
<dbReference type="EMBL" id="MCFF01000014">
    <property type="protein sequence ID" value="ORZ19165.1"/>
    <property type="molecule type" value="Genomic_DNA"/>
</dbReference>
<dbReference type="AlphaFoldDB" id="A0A1Y2GQJ9"/>
<dbReference type="PANTHER" id="PTHR43355">
    <property type="entry name" value="FLAVIN REDUCTASE (NADPH)"/>
    <property type="match status" value="1"/>
</dbReference>
<comment type="similarity">
    <text evidence="1">Belongs to the avfA family.</text>
</comment>
<accession>A0A1Y2GQJ9</accession>
<evidence type="ECO:0000313" key="4">
    <source>
        <dbReference type="EMBL" id="ORZ19165.1"/>
    </source>
</evidence>
<keyword evidence="5" id="KW-1185">Reference proteome</keyword>
<dbReference type="SUPFAM" id="SSF51735">
    <property type="entry name" value="NAD(P)-binding Rossmann-fold domains"/>
    <property type="match status" value="1"/>
</dbReference>
<comment type="caution">
    <text evidence="4">The sequence shown here is derived from an EMBL/GenBank/DDBJ whole genome shotgun (WGS) entry which is preliminary data.</text>
</comment>